<dbReference type="Proteomes" id="UP000069876">
    <property type="component" value="Unassembled WGS sequence"/>
</dbReference>
<dbReference type="AlphaFoldDB" id="A0A121UYB9"/>
<dbReference type="InterPro" id="IPR053734">
    <property type="entry name" value="Phage_Head-Tail_Connect_sf"/>
</dbReference>
<evidence type="ECO:0000313" key="6">
    <source>
        <dbReference type="Proteomes" id="UP000217930"/>
    </source>
</evidence>
<reference evidence="3 6" key="3">
    <citation type="journal article" date="2017" name="Clin. Infect. Dis.">
        <title>Increased Risk for Meningococcal Disease among Men who have Sex with Men in the United States, 2012-2015.</title>
        <authorList>
            <person name="Folaranmi T.A."/>
            <person name="Kretz C.B."/>
            <person name="Kamiya H."/>
            <person name="MacNeil J.R."/>
            <person name="Whaley M.J."/>
            <person name="Blain A."/>
            <person name="Antwi M."/>
            <person name="Dorsinville M."/>
            <person name="Pacilli M."/>
            <person name="Smith S."/>
            <person name="Civen R."/>
            <person name="Ngo V."/>
            <person name="Winter K."/>
            <person name="Harriman K."/>
            <person name="Wang X."/>
            <person name="Bowen V.B."/>
            <person name="Patel M."/>
            <person name="Martin S."/>
            <person name="Misegades L."/>
            <person name="Meyer S.A."/>
        </authorList>
    </citation>
    <scope>NUCLEOTIDE SEQUENCE [LARGE SCALE GENOMIC DNA]</scope>
    <source>
        <strain evidence="3 6">M26503</strain>
    </source>
</reference>
<dbReference type="Gene3D" id="2.40.10.180">
    <property type="entry name" value="Phage tail proteins"/>
    <property type="match status" value="1"/>
</dbReference>
<sequence>MFNEPLNVFTNPADFGETVMIGGKEVNAIFDREFITDSGFGVAVANADPQIIVTEDDLPEDVKSVVVTVRGKRYAVAETDFDGCGMVVVQLRAIHDKPTY</sequence>
<name>A0A121UYB9_NEIME</name>
<dbReference type="EMBL" id="NTLY01000002">
    <property type="protein sequence ID" value="PBJ87979.1"/>
    <property type="molecule type" value="Genomic_DNA"/>
</dbReference>
<organism evidence="2 4">
    <name type="scientific">Neisseria meningitidis</name>
    <dbReference type="NCBI Taxonomy" id="487"/>
    <lineage>
        <taxon>Bacteria</taxon>
        <taxon>Pseudomonadati</taxon>
        <taxon>Pseudomonadota</taxon>
        <taxon>Betaproteobacteria</taxon>
        <taxon>Neisseriales</taxon>
        <taxon>Neisseriaceae</taxon>
        <taxon>Neisseria</taxon>
    </lineage>
</organism>
<accession>A0A121UYB9</accession>
<gene>
    <name evidence="3" type="ORF">CNQ34_09070</name>
    <name evidence="1" type="ORF">DE8555_0846</name>
    <name evidence="2" type="ORF">ERS514851_00261</name>
</gene>
<dbReference type="Proteomes" id="UP000092966">
    <property type="component" value="Chromosome"/>
</dbReference>
<evidence type="ECO:0000313" key="2">
    <source>
        <dbReference type="EMBL" id="CWT72340.1"/>
    </source>
</evidence>
<proteinExistence type="predicted"/>
<evidence type="ECO:0000313" key="5">
    <source>
        <dbReference type="Proteomes" id="UP000092966"/>
    </source>
</evidence>
<reference evidence="3" key="4">
    <citation type="submission" date="2017-09" db="EMBL/GenBank/DDBJ databases">
        <authorList>
            <person name="Kretz C."/>
            <person name="Retchless A."/>
            <person name="Wang X."/>
        </authorList>
    </citation>
    <scope>NUCLEOTIDE SEQUENCE</scope>
    <source>
        <strain evidence="3">M26503</strain>
    </source>
</reference>
<reference evidence="2 4" key="2">
    <citation type="submission" date="2016-02" db="EMBL/GenBank/DDBJ databases">
        <authorList>
            <consortium name="Pathogen Informatics"/>
        </authorList>
    </citation>
    <scope>NUCLEOTIDE SEQUENCE [LARGE SCALE GENOMIC DNA]</scope>
    <source>
        <strain evidence="2 4">2842STDY5881531</strain>
    </source>
</reference>
<reference evidence="1 5" key="1">
    <citation type="submission" date="2015-07" db="EMBL/GenBank/DDBJ databases">
        <title>Comparative genome sequencing reveals within-host evolution of Neisseria meningitidis during.</title>
        <authorList>
            <person name="Klughammer J."/>
            <person name="Dittrich M."/>
            <person name="Mueller T."/>
            <person name="Blom J."/>
            <person name="Goesmann A."/>
            <person name="Vogel U."/>
            <person name="Frosch M."/>
            <person name="Bock C."/>
            <person name="Schoen C."/>
        </authorList>
    </citation>
    <scope>NUCLEOTIDE SEQUENCE [LARGE SCALE GENOMIC DNA]</scope>
    <source>
        <strain evidence="1 5">DE8555</strain>
    </source>
</reference>
<evidence type="ECO:0000313" key="4">
    <source>
        <dbReference type="Proteomes" id="UP000069876"/>
    </source>
</evidence>
<dbReference type="Pfam" id="PF05354">
    <property type="entry name" value="Phage_attach"/>
    <property type="match status" value="1"/>
</dbReference>
<evidence type="ECO:0000313" key="1">
    <source>
        <dbReference type="EMBL" id="ANW91407.1"/>
    </source>
</evidence>
<dbReference type="EMBL" id="FFEF01000001">
    <property type="protein sequence ID" value="CWT72340.1"/>
    <property type="molecule type" value="Genomic_DNA"/>
</dbReference>
<protein>
    <submittedName>
        <fullName evidence="2">Phage associated protein</fullName>
    </submittedName>
</protein>
<dbReference type="EMBL" id="CP012393">
    <property type="protein sequence ID" value="ANW91407.1"/>
    <property type="molecule type" value="Genomic_DNA"/>
</dbReference>
<dbReference type="GO" id="GO:0019068">
    <property type="term" value="P:virion assembly"/>
    <property type="evidence" value="ECO:0007669"/>
    <property type="project" value="InterPro"/>
</dbReference>
<dbReference type="RefSeq" id="WP_002244523.1">
    <property type="nucleotide sequence ID" value="NZ_CP007667.1"/>
</dbReference>
<evidence type="ECO:0000313" key="3">
    <source>
        <dbReference type="EMBL" id="PBJ87979.1"/>
    </source>
</evidence>
<dbReference type="Proteomes" id="UP000217930">
    <property type="component" value="Unassembled WGS sequence"/>
</dbReference>
<dbReference type="InterPro" id="IPR008018">
    <property type="entry name" value="Phage_tail_attach_FII"/>
</dbReference>